<dbReference type="HOGENOM" id="CLU_017490_1_0_9"/>
<dbReference type="CDD" id="cd07709">
    <property type="entry name" value="flavodiiron_proteins_MBL-fold"/>
    <property type="match status" value="1"/>
</dbReference>
<dbReference type="InterPro" id="IPR036866">
    <property type="entry name" value="RibonucZ/Hydroxyglut_hydro"/>
</dbReference>
<dbReference type="Pfam" id="PF19583">
    <property type="entry name" value="ODP"/>
    <property type="match status" value="1"/>
</dbReference>
<dbReference type="Proteomes" id="UP000003195">
    <property type="component" value="Unassembled WGS sequence"/>
</dbReference>
<dbReference type="STRING" id="706434.HMPREF9429_00786"/>
<keyword evidence="4" id="KW-1185">Reference proteome</keyword>
<dbReference type="PIRSF" id="PIRSF005243">
    <property type="entry name" value="ROO"/>
    <property type="match status" value="1"/>
</dbReference>
<dbReference type="OrthoDB" id="9807946at2"/>
<dbReference type="Gene3D" id="3.60.15.10">
    <property type="entry name" value="Ribonuclease Z/Hydroxyacylglutathione hydrolase-like"/>
    <property type="match status" value="1"/>
</dbReference>
<dbReference type="GO" id="GO:0009055">
    <property type="term" value="F:electron transfer activity"/>
    <property type="evidence" value="ECO:0007669"/>
    <property type="project" value="InterPro"/>
</dbReference>
<evidence type="ECO:0000313" key="4">
    <source>
        <dbReference type="Proteomes" id="UP000003195"/>
    </source>
</evidence>
<dbReference type="InterPro" id="IPR008254">
    <property type="entry name" value="Flavodoxin/NO_synth"/>
</dbReference>
<dbReference type="SMART" id="SM00849">
    <property type="entry name" value="Lactamase_B"/>
    <property type="match status" value="1"/>
</dbReference>
<comment type="similarity">
    <text evidence="1">In the N-terminal section; belongs to the zinc metallo-hydrolase group 3 family.</text>
</comment>
<dbReference type="PANTHER" id="PTHR43717">
    <property type="entry name" value="ANAEROBIC NITRIC OXIDE REDUCTASE FLAVORUBREDOXIN"/>
    <property type="match status" value="1"/>
</dbReference>
<proteinExistence type="inferred from homology"/>
<dbReference type="GO" id="GO:0016651">
    <property type="term" value="F:oxidoreductase activity, acting on NAD(P)H"/>
    <property type="evidence" value="ECO:0007669"/>
    <property type="project" value="UniProtKB-ARBA"/>
</dbReference>
<dbReference type="InterPro" id="IPR001279">
    <property type="entry name" value="Metallo-B-lactamas"/>
</dbReference>
<dbReference type="GO" id="GO:0046872">
    <property type="term" value="F:metal ion binding"/>
    <property type="evidence" value="ECO:0007669"/>
    <property type="project" value="InterPro"/>
</dbReference>
<dbReference type="Gene3D" id="3.40.50.360">
    <property type="match status" value="1"/>
</dbReference>
<dbReference type="RefSeq" id="WP_006941788.1">
    <property type="nucleotide sequence ID" value="NZ_GL538208.1"/>
</dbReference>
<protein>
    <submittedName>
        <fullName evidence="3">Metallo-beta-lactamase domain protein</fullName>
    </submittedName>
</protein>
<evidence type="ECO:0000259" key="2">
    <source>
        <dbReference type="PROSITE" id="PS50902"/>
    </source>
</evidence>
<dbReference type="AlphaFoldDB" id="E2ZBF9"/>
<dbReference type="eggNOG" id="COG0426">
    <property type="taxonomic scope" value="Bacteria"/>
</dbReference>
<dbReference type="PANTHER" id="PTHR43717:SF1">
    <property type="entry name" value="ANAEROBIC NITRIC OXIDE REDUCTASE FLAVORUBREDOXIN"/>
    <property type="match status" value="1"/>
</dbReference>
<dbReference type="SUPFAM" id="SSF56281">
    <property type="entry name" value="Metallo-hydrolase/oxidoreductase"/>
    <property type="match status" value="1"/>
</dbReference>
<dbReference type="EMBL" id="AECS01000035">
    <property type="protein sequence ID" value="EFQ04356.1"/>
    <property type="molecule type" value="Genomic_DNA"/>
</dbReference>
<dbReference type="InterPro" id="IPR045761">
    <property type="entry name" value="ODP_dom"/>
</dbReference>
<evidence type="ECO:0000313" key="3">
    <source>
        <dbReference type="EMBL" id="EFQ04356.1"/>
    </source>
</evidence>
<sequence length="411" mass="47107">MHSVEEIKNGVYWMGCNDFLTPLFERIFPIPDGVSYNSFFIDDEKTCVLDAMDKVCRDEFLEDVEYLLHGRQLDYFIIQHMEPDHASSALALVEKYPNVKIVGQAQTFKFFEQFYSEDYKSNYMTVTEGDQLDLGKHKLQFIKAPMVHWPEVIMTYDLTDKILFSADAFGMFGTVGNIFADQVEYEEEYLDEARRYYVNIVGKYGAQVMAVLKKASGLQIDYICPIHGLVFRTPETIQYIIEKHLHWAQYVPEKKGVVIAFASIYGDTARAACVLANKLSKAGVHNVMMYDVSKVHPSYINAKAWEYSHLVLAAPTYNLNLFLPMENFLHDLSTLSFQKRKIAVLGCHTWSSVAHKEMVNYVENVFKNCELFPTTLDMKSSLHKDQESIIDAMAKEIADDVAAYPDPNTLI</sequence>
<gene>
    <name evidence="3" type="ORF">HMPREF9429_00786</name>
</gene>
<dbReference type="SUPFAM" id="SSF52218">
    <property type="entry name" value="Flavoproteins"/>
    <property type="match status" value="1"/>
</dbReference>
<evidence type="ECO:0000256" key="1">
    <source>
        <dbReference type="ARBA" id="ARBA00007121"/>
    </source>
</evidence>
<dbReference type="GO" id="GO:0010181">
    <property type="term" value="F:FMN binding"/>
    <property type="evidence" value="ECO:0007669"/>
    <property type="project" value="InterPro"/>
</dbReference>
<dbReference type="InterPro" id="IPR029039">
    <property type="entry name" value="Flavoprotein-like_sf"/>
</dbReference>
<comment type="caution">
    <text evidence="3">The sequence shown here is derived from an EMBL/GenBank/DDBJ whole genome shotgun (WGS) entry which is preliminary data.</text>
</comment>
<organism evidence="3 4">
    <name type="scientific">Megasphaera micronuciformis F0359</name>
    <dbReference type="NCBI Taxonomy" id="706434"/>
    <lineage>
        <taxon>Bacteria</taxon>
        <taxon>Bacillati</taxon>
        <taxon>Bacillota</taxon>
        <taxon>Negativicutes</taxon>
        <taxon>Veillonellales</taxon>
        <taxon>Veillonellaceae</taxon>
        <taxon>Megasphaera</taxon>
    </lineage>
</organism>
<feature type="domain" description="Flavodoxin-like" evidence="2">
    <location>
        <begin position="257"/>
        <end position="398"/>
    </location>
</feature>
<accession>E2ZBF9</accession>
<reference evidence="3 4" key="1">
    <citation type="submission" date="2010-08" db="EMBL/GenBank/DDBJ databases">
        <authorList>
            <person name="Weinstock G."/>
            <person name="Sodergren E."/>
            <person name="Clifton S."/>
            <person name="Fulton L."/>
            <person name="Fulton B."/>
            <person name="Courtney L."/>
            <person name="Fronick C."/>
            <person name="Harrison M."/>
            <person name="Strong C."/>
            <person name="Farmer C."/>
            <person name="Delahaunty K."/>
            <person name="Markovic C."/>
            <person name="Hall O."/>
            <person name="Minx P."/>
            <person name="Tomlinson C."/>
            <person name="Mitreva M."/>
            <person name="Hou S."/>
            <person name="Chen J."/>
            <person name="Wollam A."/>
            <person name="Pepin K.H."/>
            <person name="Johnson M."/>
            <person name="Bhonagiri V."/>
            <person name="Zhang X."/>
            <person name="Suruliraj S."/>
            <person name="Warren W."/>
            <person name="Chinwalla A."/>
            <person name="Mardis E.R."/>
            <person name="Wilson R.K."/>
        </authorList>
    </citation>
    <scope>NUCLEOTIDE SEQUENCE [LARGE SCALE GENOMIC DNA]</scope>
    <source>
        <strain evidence="3 4">F0359</strain>
    </source>
</reference>
<dbReference type="PROSITE" id="PS50902">
    <property type="entry name" value="FLAVODOXIN_LIKE"/>
    <property type="match status" value="1"/>
</dbReference>
<name>E2ZBF9_9FIRM</name>
<dbReference type="InterPro" id="IPR016440">
    <property type="entry name" value="Rubredoxin-O_OxRdtase"/>
</dbReference>